<evidence type="ECO:0000256" key="1">
    <source>
        <dbReference type="ARBA" id="ARBA00004167"/>
    </source>
</evidence>
<evidence type="ECO:0000256" key="2">
    <source>
        <dbReference type="ARBA" id="ARBA00022448"/>
    </source>
</evidence>
<keyword evidence="3" id="KW-1003">Cell membrane</keyword>
<gene>
    <name evidence="11" type="primary">tatB</name>
    <name evidence="11" type="ORF">GR316_03970</name>
</gene>
<dbReference type="Pfam" id="PF02416">
    <property type="entry name" value="TatA_B_E"/>
    <property type="match status" value="1"/>
</dbReference>
<dbReference type="Gene3D" id="1.20.5.3310">
    <property type="match status" value="1"/>
</dbReference>
<evidence type="ECO:0000256" key="4">
    <source>
        <dbReference type="ARBA" id="ARBA00022692"/>
    </source>
</evidence>
<feature type="transmembrane region" description="Helical" evidence="10">
    <location>
        <begin position="6"/>
        <end position="25"/>
    </location>
</feature>
<dbReference type="RefSeq" id="WP_211784748.1">
    <property type="nucleotide sequence ID" value="NZ_CP047289.1"/>
</dbReference>
<comment type="subcellular location">
    <subcellularLocation>
        <location evidence="1">Membrane</location>
        <topology evidence="1">Single-pass membrane protein</topology>
    </subcellularLocation>
</comment>
<dbReference type="Proteomes" id="UP000679284">
    <property type="component" value="Chromosome"/>
</dbReference>
<evidence type="ECO:0000256" key="3">
    <source>
        <dbReference type="ARBA" id="ARBA00022475"/>
    </source>
</evidence>
<keyword evidence="8 10" id="KW-0472">Membrane</keyword>
<keyword evidence="12" id="KW-1185">Reference proteome</keyword>
<organism evidence="11 12">
    <name type="scientific">Falsirhodobacter algicola</name>
    <dbReference type="NCBI Taxonomy" id="2692330"/>
    <lineage>
        <taxon>Bacteria</taxon>
        <taxon>Pseudomonadati</taxon>
        <taxon>Pseudomonadota</taxon>
        <taxon>Alphaproteobacteria</taxon>
        <taxon>Rhodobacterales</taxon>
        <taxon>Paracoccaceae</taxon>
        <taxon>Falsirhodobacter</taxon>
    </lineage>
</organism>
<evidence type="ECO:0000256" key="7">
    <source>
        <dbReference type="ARBA" id="ARBA00023010"/>
    </source>
</evidence>
<accession>A0A8J8MS38</accession>
<dbReference type="PANTHER" id="PTHR33162:SF1">
    <property type="entry name" value="SEC-INDEPENDENT PROTEIN TRANSLOCASE PROTEIN TATA, CHLOROPLASTIC"/>
    <property type="match status" value="1"/>
</dbReference>
<dbReference type="KEGG" id="fap:GR316_03970"/>
<dbReference type="GO" id="GO:0043953">
    <property type="term" value="P:protein transport by the Tat complex"/>
    <property type="evidence" value="ECO:0007669"/>
    <property type="project" value="InterPro"/>
</dbReference>
<evidence type="ECO:0000256" key="8">
    <source>
        <dbReference type="ARBA" id="ARBA00023136"/>
    </source>
</evidence>
<dbReference type="GO" id="GO:0016020">
    <property type="term" value="C:membrane"/>
    <property type="evidence" value="ECO:0007669"/>
    <property type="project" value="UniProtKB-SubCell"/>
</dbReference>
<evidence type="ECO:0000313" key="12">
    <source>
        <dbReference type="Proteomes" id="UP000679284"/>
    </source>
</evidence>
<keyword evidence="2" id="KW-0813">Transport</keyword>
<feature type="compositionally biased region" description="Low complexity" evidence="9">
    <location>
        <begin position="113"/>
        <end position="136"/>
    </location>
</feature>
<keyword evidence="5" id="KW-0653">Protein transport</keyword>
<keyword evidence="4 10" id="KW-0812">Transmembrane</keyword>
<dbReference type="PANTHER" id="PTHR33162">
    <property type="entry name" value="SEC-INDEPENDENT PROTEIN TRANSLOCASE PROTEIN TATA, CHLOROPLASTIC"/>
    <property type="match status" value="1"/>
</dbReference>
<reference evidence="11" key="1">
    <citation type="submission" date="2020-01" db="EMBL/GenBank/DDBJ databases">
        <authorList>
            <person name="Yang Y."/>
            <person name="Kwon Y.M."/>
        </authorList>
    </citation>
    <scope>NUCLEOTIDE SEQUENCE</scope>
    <source>
        <strain evidence="11">PG104</strain>
    </source>
</reference>
<feature type="region of interest" description="Disordered" evidence="9">
    <location>
        <begin position="91"/>
        <end position="169"/>
    </location>
</feature>
<dbReference type="GO" id="GO:0008320">
    <property type="term" value="F:protein transmembrane transporter activity"/>
    <property type="evidence" value="ECO:0007669"/>
    <property type="project" value="InterPro"/>
</dbReference>
<sequence>MFDIGWSELILIGTIALIVVGPKDLPEMFRQIGRFTAKARSMAREFSRAMEDAAKESGVNDVASDLRKATSARALGLDAVKTAATKFESWDPMRASRTTPAQNVAAAEEVRHSAAAVTAPPPAAEALKAPPVQQPARPRPQPVRRRKVDSATVQRKPVPRKPHPKKTDR</sequence>
<name>A0A8J8MS38_9RHOB</name>
<evidence type="ECO:0000256" key="5">
    <source>
        <dbReference type="ARBA" id="ARBA00022927"/>
    </source>
</evidence>
<dbReference type="InterPro" id="IPR018448">
    <property type="entry name" value="TatB"/>
</dbReference>
<evidence type="ECO:0000256" key="9">
    <source>
        <dbReference type="SAM" id="MobiDB-lite"/>
    </source>
</evidence>
<feature type="compositionally biased region" description="Basic residues" evidence="9">
    <location>
        <begin position="157"/>
        <end position="169"/>
    </location>
</feature>
<proteinExistence type="predicted"/>
<dbReference type="EMBL" id="CP047289">
    <property type="protein sequence ID" value="QUS35499.1"/>
    <property type="molecule type" value="Genomic_DNA"/>
</dbReference>
<dbReference type="InterPro" id="IPR003369">
    <property type="entry name" value="TatA/B/E"/>
</dbReference>
<evidence type="ECO:0000256" key="6">
    <source>
        <dbReference type="ARBA" id="ARBA00022989"/>
    </source>
</evidence>
<keyword evidence="7" id="KW-0811">Translocation</keyword>
<evidence type="ECO:0000313" key="11">
    <source>
        <dbReference type="EMBL" id="QUS35499.1"/>
    </source>
</evidence>
<keyword evidence="6 10" id="KW-1133">Transmembrane helix</keyword>
<dbReference type="PRINTS" id="PR01506">
    <property type="entry name" value="TATBPROTEIN"/>
</dbReference>
<protein>
    <submittedName>
        <fullName evidence="11">Twin-arginine translocase subunit TatB</fullName>
    </submittedName>
</protein>
<dbReference type="AlphaFoldDB" id="A0A8J8MS38"/>
<dbReference type="NCBIfam" id="TIGR01410">
    <property type="entry name" value="tatB"/>
    <property type="match status" value="1"/>
</dbReference>
<evidence type="ECO:0000256" key="10">
    <source>
        <dbReference type="SAM" id="Phobius"/>
    </source>
</evidence>